<proteinExistence type="predicted"/>
<feature type="domain" description="LamG-like jellyroll fold" evidence="4">
    <location>
        <begin position="1225"/>
        <end position="1397"/>
    </location>
</feature>
<feature type="domain" description="LamG-like jellyroll fold" evidence="4">
    <location>
        <begin position="763"/>
        <end position="914"/>
    </location>
</feature>
<dbReference type="Proteomes" id="UP001501710">
    <property type="component" value="Unassembled WGS sequence"/>
</dbReference>
<reference evidence="6" key="1">
    <citation type="journal article" date="2019" name="Int. J. Syst. Evol. Microbiol.">
        <title>The Global Catalogue of Microorganisms (GCM) 10K type strain sequencing project: providing services to taxonomists for standard genome sequencing and annotation.</title>
        <authorList>
            <consortium name="The Broad Institute Genomics Platform"/>
            <consortium name="The Broad Institute Genome Sequencing Center for Infectious Disease"/>
            <person name="Wu L."/>
            <person name="Ma J."/>
        </authorList>
    </citation>
    <scope>NUCLEOTIDE SEQUENCE [LARGE SCALE GENOMIC DNA]</scope>
    <source>
        <strain evidence="6">JCM 17440</strain>
    </source>
</reference>
<evidence type="ECO:0000259" key="4">
    <source>
        <dbReference type="SMART" id="SM00560"/>
    </source>
</evidence>
<keyword evidence="2" id="KW-1015">Disulfide bond</keyword>
<dbReference type="EMBL" id="BAABAS010000012">
    <property type="protein sequence ID" value="GAA4235353.1"/>
    <property type="molecule type" value="Genomic_DNA"/>
</dbReference>
<feature type="compositionally biased region" description="Polar residues" evidence="3">
    <location>
        <begin position="206"/>
        <end position="219"/>
    </location>
</feature>
<dbReference type="SUPFAM" id="SSF49899">
    <property type="entry name" value="Concanavalin A-like lectins/glucanases"/>
    <property type="match status" value="3"/>
</dbReference>
<accession>A0ABP8C811</accession>
<sequence>MAKARRTKKPVPVPALTTETTDVTAKPGGRLVATIHNKPVRTRVGGKWKPIDPSLRKLADGSVAPRVVTSNLRFSGGGTRPLVRMSSAGKQLELTWPGRLPVPVVRSATAVYESVLPGVDLRMTATDTGFTQLLVVKSAKAAQNPALARLTLGLGNSDLNVQVGKDGSLAAVDPASGGTVFTAAAPVMYDSTTAGREGAGLDQSGRARTSASPTPTGSPKVQPPGHASEHVARLALGTKPGSRSLTLTPDRTLLADPDTVYPVTIDPNWQTPHAGGWAGISKHWSNNSYWKFSDDFGTGYCPDTRTCVAGDVKRVLYAMPIKGGPLVGKHILYAEFGVHESWAYNCTARPVQLYATNRISSHTTWGNSSSSAFWPDHLQTINAAKGWSSSCPAGYLEFGGTSSTTLRSKVQAAANGNWYDVTLGLKAQDEGSSYGYEWKRFASDAFLRVEYNLPPRQIPMSALSMSPGSACQASTVAITKWPQVTARPTDPDDDRIGVQFAAAWTGGDGVFKRRWWSTGAEGTRPPSNSFKASGSLFSMTLPSSSIPRDQTVGWEARAWDGAEWGPWSSSGPSPTDCYFRVDTSRPVGPALSSESFPGSPDATADLPWTNGVGRYGTFTMDSASTDVVKYQYALDQMPSSAHEKATSNGAAQSVHLLMTTEGPHFFAARALDAAGNASEPTVYYFLVSKGDPQRSGWSMDDPAGTARLAATGRPITATASSSGVTVGAPGHTGQGLRLSGTVGTDGGPEAYAATDAAVLDTDDSFTVSAWANLADGPGAYADHSLISQNGTLAGAFELGVVDGAWTFQLRSEDTGGVNGPGAPNPWTAARSTKPVATGQWTHVTGVYNAAAKTATVYVDGEASAPVAVPASWNARGPLQLGRYLHHTLRTEYVDGWQGGIDDVRVWDRALPTADVADLAAGHAMTTGLSPRAVWPLDETSGTTLTSTPVTSDAVVSGQVTAGVKGAQGTAVRFGAGGYARTDRPQVDATRSFAVAAWVRLAPPPADDPSHMVLIQNGVHNGEFVLYYSTWYKRWVFGRYSSDSSTAALTRAMQPDCTVGSNDSNGVPCMGPTTGQWTHLVGVSDARSHQLRLYVNGYLVSTTGYTQTSAWPNPGPLQIGANNTEGTNDQFFGGDIDDVRVFDRVVSGPEVEQLVQRRPTLAGRWKLNQASGIPPVSPDDLTANPVTLSGNATIDPSSAYVGSGALSLDGTNGYASTTASPLHTGQSFTIAGWAQTAGAPNRDMTVWSIGDGTDSALTVRWDYQKTVTDPYTNETVYVGQWQVETADDSSPRVRTGAVHSYQAPADGGSRWNHLAVTYDAFAHQLSLYADGQLEDQVCDDEDTSGTCTDHVSFTGAPQPFEATSGLQLGRDRSGGAWSEYFSGQLDDVWAYQGVLSQGQIGKLADGEELDSSSGP</sequence>
<keyword evidence="6" id="KW-1185">Reference proteome</keyword>
<evidence type="ECO:0000313" key="6">
    <source>
        <dbReference type="Proteomes" id="UP001501710"/>
    </source>
</evidence>
<protein>
    <submittedName>
        <fullName evidence="5">LamG domain-containing protein</fullName>
    </submittedName>
</protein>
<feature type="region of interest" description="Disordered" evidence="3">
    <location>
        <begin position="1"/>
        <end position="21"/>
    </location>
</feature>
<organism evidence="5 6">
    <name type="scientific">Actinomadura meridiana</name>
    <dbReference type="NCBI Taxonomy" id="559626"/>
    <lineage>
        <taxon>Bacteria</taxon>
        <taxon>Bacillati</taxon>
        <taxon>Actinomycetota</taxon>
        <taxon>Actinomycetes</taxon>
        <taxon>Streptosporangiales</taxon>
        <taxon>Thermomonosporaceae</taxon>
        <taxon>Actinomadura</taxon>
    </lineage>
</organism>
<dbReference type="PANTHER" id="PTHR46943:SF1">
    <property type="entry name" value="PENTRAXIN-RELATED PROTEIN PTX3"/>
    <property type="match status" value="1"/>
</dbReference>
<name>A0ABP8C811_9ACTN</name>
<dbReference type="Gene3D" id="2.60.120.200">
    <property type="match status" value="3"/>
</dbReference>
<evidence type="ECO:0000313" key="5">
    <source>
        <dbReference type="EMBL" id="GAA4235353.1"/>
    </source>
</evidence>
<keyword evidence="1" id="KW-0732">Signal</keyword>
<dbReference type="SMART" id="SM00560">
    <property type="entry name" value="LamGL"/>
    <property type="match status" value="3"/>
</dbReference>
<evidence type="ECO:0000256" key="1">
    <source>
        <dbReference type="ARBA" id="ARBA00022729"/>
    </source>
</evidence>
<comment type="caution">
    <text evidence="5">The sequence shown here is derived from an EMBL/GenBank/DDBJ whole genome shotgun (WGS) entry which is preliminary data.</text>
</comment>
<feature type="domain" description="LamG-like jellyroll fold" evidence="4">
    <location>
        <begin position="990"/>
        <end position="1148"/>
    </location>
</feature>
<dbReference type="InterPro" id="IPR042837">
    <property type="entry name" value="PTX3"/>
</dbReference>
<dbReference type="PANTHER" id="PTHR46943">
    <property type="entry name" value="PENTRAXIN-RELATED PROTEIN PTX3"/>
    <property type="match status" value="1"/>
</dbReference>
<dbReference type="Pfam" id="PF13385">
    <property type="entry name" value="Laminin_G_3"/>
    <property type="match status" value="3"/>
</dbReference>
<gene>
    <name evidence="5" type="ORF">GCM10022254_42440</name>
</gene>
<evidence type="ECO:0000256" key="3">
    <source>
        <dbReference type="SAM" id="MobiDB-lite"/>
    </source>
</evidence>
<evidence type="ECO:0000256" key="2">
    <source>
        <dbReference type="ARBA" id="ARBA00023157"/>
    </source>
</evidence>
<dbReference type="InterPro" id="IPR013320">
    <property type="entry name" value="ConA-like_dom_sf"/>
</dbReference>
<feature type="region of interest" description="Disordered" evidence="3">
    <location>
        <begin position="193"/>
        <end position="228"/>
    </location>
</feature>
<dbReference type="InterPro" id="IPR006558">
    <property type="entry name" value="LamG-like"/>
</dbReference>